<protein>
    <submittedName>
        <fullName evidence="1">Putative glutamine amidotransferase</fullName>
    </submittedName>
</protein>
<keyword evidence="2" id="KW-1185">Reference proteome</keyword>
<keyword evidence="1" id="KW-0315">Glutamine amidotransferase</keyword>
<dbReference type="InterPro" id="IPR011697">
    <property type="entry name" value="Peptidase_C26"/>
</dbReference>
<reference evidence="2" key="1">
    <citation type="submission" date="2016-10" db="EMBL/GenBank/DDBJ databases">
        <authorList>
            <person name="Varghese N."/>
            <person name="Submissions S."/>
        </authorList>
    </citation>
    <scope>NUCLEOTIDE SEQUENCE [LARGE SCALE GENOMIC DNA]</scope>
    <source>
        <strain evidence="2">CGMCC 1.11012</strain>
    </source>
</reference>
<organism evidence="1 2">
    <name type="scientific">Paenibacillus typhae</name>
    <dbReference type="NCBI Taxonomy" id="1174501"/>
    <lineage>
        <taxon>Bacteria</taxon>
        <taxon>Bacillati</taxon>
        <taxon>Bacillota</taxon>
        <taxon>Bacilli</taxon>
        <taxon>Bacillales</taxon>
        <taxon>Paenibacillaceae</taxon>
        <taxon>Paenibacillus</taxon>
    </lineage>
</organism>
<evidence type="ECO:0000313" key="1">
    <source>
        <dbReference type="EMBL" id="SDH91253.1"/>
    </source>
</evidence>
<gene>
    <name evidence="1" type="ORF">SAMN05216192_10218</name>
</gene>
<dbReference type="GO" id="GO:0006598">
    <property type="term" value="P:polyamine catabolic process"/>
    <property type="evidence" value="ECO:0007669"/>
    <property type="project" value="TreeGrafter"/>
</dbReference>
<accession>A0A1G8GA59</accession>
<sequence>MKKPMIGVLPLYDSGKDSYWMLPGYMKAIEQEGGIPVILPLTTDMDNITALAENFDGFLFTGGHDINPKMYKETAEEFCGEWCDERDEMEKLLFDRVTELNKPAFGICRGLQLFNVLSGGSLYQDIPGQMVAEIAVSHKQKPPYADPSHSVHICKGTLLHDILQTEHIEVNSYHHQGIKTLPAALTAAAAAEDGLVEAVTMENKRFILAVQWHPEFSYTADSNSRRLFSAFVNACHISN</sequence>
<dbReference type="PROSITE" id="PS51273">
    <property type="entry name" value="GATASE_TYPE_1"/>
    <property type="match status" value="1"/>
</dbReference>
<dbReference type="CDD" id="cd01745">
    <property type="entry name" value="GATase1_2"/>
    <property type="match status" value="1"/>
</dbReference>
<dbReference type="PANTHER" id="PTHR43235">
    <property type="entry name" value="GLUTAMINE AMIDOTRANSFERASE PB2B2.05-RELATED"/>
    <property type="match status" value="1"/>
</dbReference>
<dbReference type="GO" id="GO:0016740">
    <property type="term" value="F:transferase activity"/>
    <property type="evidence" value="ECO:0007669"/>
    <property type="project" value="UniProtKB-KW"/>
</dbReference>
<evidence type="ECO:0000313" key="2">
    <source>
        <dbReference type="Proteomes" id="UP000199050"/>
    </source>
</evidence>
<dbReference type="InterPro" id="IPR029062">
    <property type="entry name" value="Class_I_gatase-like"/>
</dbReference>
<dbReference type="Gene3D" id="3.40.50.880">
    <property type="match status" value="1"/>
</dbReference>
<dbReference type="GO" id="GO:0033969">
    <property type="term" value="F:gamma-glutamyl-gamma-aminobutyrate hydrolase activity"/>
    <property type="evidence" value="ECO:0007669"/>
    <property type="project" value="TreeGrafter"/>
</dbReference>
<dbReference type="EMBL" id="FNDX01000002">
    <property type="protein sequence ID" value="SDH91253.1"/>
    <property type="molecule type" value="Genomic_DNA"/>
</dbReference>
<name>A0A1G8GA59_9BACL</name>
<dbReference type="SUPFAM" id="SSF52317">
    <property type="entry name" value="Class I glutamine amidotransferase-like"/>
    <property type="match status" value="1"/>
</dbReference>
<proteinExistence type="predicted"/>
<dbReference type="InterPro" id="IPR044668">
    <property type="entry name" value="PuuD-like"/>
</dbReference>
<dbReference type="Proteomes" id="UP000199050">
    <property type="component" value="Unassembled WGS sequence"/>
</dbReference>
<dbReference type="Pfam" id="PF07722">
    <property type="entry name" value="Peptidase_C26"/>
    <property type="match status" value="1"/>
</dbReference>
<dbReference type="PANTHER" id="PTHR43235:SF1">
    <property type="entry name" value="GLUTAMINE AMIDOTRANSFERASE PB2B2.05-RELATED"/>
    <property type="match status" value="1"/>
</dbReference>
<dbReference type="STRING" id="1174501.SAMN05216192_10218"/>
<dbReference type="GO" id="GO:0005829">
    <property type="term" value="C:cytosol"/>
    <property type="evidence" value="ECO:0007669"/>
    <property type="project" value="TreeGrafter"/>
</dbReference>
<keyword evidence="1" id="KW-0808">Transferase</keyword>
<dbReference type="RefSeq" id="WP_090711614.1">
    <property type="nucleotide sequence ID" value="NZ_CBCSKY010000069.1"/>
</dbReference>
<dbReference type="OrthoDB" id="9813383at2"/>
<dbReference type="AlphaFoldDB" id="A0A1G8GA59"/>